<dbReference type="InterPro" id="IPR015421">
    <property type="entry name" value="PyrdxlP-dep_Trfase_major"/>
</dbReference>
<dbReference type="Gene3D" id="3.90.1150.10">
    <property type="entry name" value="Aspartate Aminotransferase, domain 1"/>
    <property type="match status" value="1"/>
</dbReference>
<dbReference type="InterPro" id="IPR004632">
    <property type="entry name" value="4NH2But_aminotransferase_bac"/>
</dbReference>
<gene>
    <name evidence="7" type="ORF">FP026_12745</name>
</gene>
<protein>
    <submittedName>
        <fullName evidence="7">4-aminobutyrate--2-oxoglutarate transaminase</fullName>
        <ecNumber evidence="7">2.6.1.19</ecNumber>
    </submittedName>
</protein>
<dbReference type="EMBL" id="VNIP01000007">
    <property type="protein sequence ID" value="KAA1181188.1"/>
    <property type="molecule type" value="Genomic_DNA"/>
</dbReference>
<organism evidence="7 8">
    <name type="scientific">Rhizobium tropici</name>
    <dbReference type="NCBI Taxonomy" id="398"/>
    <lineage>
        <taxon>Bacteria</taxon>
        <taxon>Pseudomonadati</taxon>
        <taxon>Pseudomonadota</taxon>
        <taxon>Alphaproteobacteria</taxon>
        <taxon>Hyphomicrobiales</taxon>
        <taxon>Rhizobiaceae</taxon>
        <taxon>Rhizobium/Agrobacterium group</taxon>
        <taxon>Rhizobium</taxon>
    </lineage>
</organism>
<accession>A0A5B0W3L9</accession>
<dbReference type="InterPro" id="IPR015424">
    <property type="entry name" value="PyrdxlP-dep_Trfase"/>
</dbReference>
<dbReference type="Pfam" id="PF00202">
    <property type="entry name" value="Aminotran_3"/>
    <property type="match status" value="1"/>
</dbReference>
<dbReference type="PIRSF" id="PIRSF000521">
    <property type="entry name" value="Transaminase_4ab_Lys_Orn"/>
    <property type="match status" value="1"/>
</dbReference>
<comment type="cofactor">
    <cofactor evidence="1">
        <name>pyridoxal 5'-phosphate</name>
        <dbReference type="ChEBI" id="CHEBI:597326"/>
    </cofactor>
</comment>
<dbReference type="RefSeq" id="WP_149635004.1">
    <property type="nucleotide sequence ID" value="NZ_VNIP01000007.1"/>
</dbReference>
<dbReference type="SUPFAM" id="SSF53383">
    <property type="entry name" value="PLP-dependent transferases"/>
    <property type="match status" value="1"/>
</dbReference>
<dbReference type="GO" id="GO:0034386">
    <property type="term" value="F:4-aminobutyrate:2-oxoglutarate transaminase activity"/>
    <property type="evidence" value="ECO:0007669"/>
    <property type="project" value="UniProtKB-EC"/>
</dbReference>
<dbReference type="GO" id="GO:0042802">
    <property type="term" value="F:identical protein binding"/>
    <property type="evidence" value="ECO:0007669"/>
    <property type="project" value="TreeGrafter"/>
</dbReference>
<dbReference type="NCBIfam" id="TIGR00700">
    <property type="entry name" value="GABAtrnsam"/>
    <property type="match status" value="1"/>
</dbReference>
<dbReference type="GO" id="GO:0009448">
    <property type="term" value="P:gamma-aminobutyric acid metabolic process"/>
    <property type="evidence" value="ECO:0007669"/>
    <property type="project" value="InterPro"/>
</dbReference>
<dbReference type="PROSITE" id="PS00600">
    <property type="entry name" value="AA_TRANSFER_CLASS_3"/>
    <property type="match status" value="1"/>
</dbReference>
<dbReference type="FunFam" id="3.40.640.10:FF:000013">
    <property type="entry name" value="4-aminobutyrate aminotransferase"/>
    <property type="match status" value="1"/>
</dbReference>
<evidence type="ECO:0000313" key="8">
    <source>
        <dbReference type="Proteomes" id="UP000323608"/>
    </source>
</evidence>
<dbReference type="NCBIfam" id="NF005692">
    <property type="entry name" value="PRK07495.1"/>
    <property type="match status" value="1"/>
</dbReference>
<sequence length="423" mass="45090">MTLTERKNAAISRGVGMTTQIYADRAENAEIWDKEGNRYIDFASGIAVVNTGHRHPRIIAAVKEQLDRFTHTCHQVVPYESYVHLAERLNAIVPGDFAKKTIFVTTGAEAVENAVKIARAATGRSAIIAFSGGFHGRTFMGMALTGKVAPYKVGFGPMPGDVFHAPFPVPLHGISVEQSLAALKKLFAADVDPQRVAAIILEPVQGEGGFYPAPSAFMKTLREICDQHGILLIADEVQTGFARTGKMFAMEHHEVAADLVTMAKSLAGGFPLAAVTGRAEMMDAPGPGGLGGTYGGNPLGIAAAHAVLDVIADEGLCDRANQLGARLKQRLESLRDKVPEIVDIRGPGFMNAVEFNDATTKLPSADFANKVRLIALDKGLILLTCGVYGNVIRFLSPITIQDGVFGEALDILEASLIEASASR</sequence>
<dbReference type="CDD" id="cd00610">
    <property type="entry name" value="OAT_like"/>
    <property type="match status" value="1"/>
</dbReference>
<name>A0A5B0W3L9_RHITR</name>
<evidence type="ECO:0000256" key="5">
    <source>
        <dbReference type="ARBA" id="ARBA00022898"/>
    </source>
</evidence>
<evidence type="ECO:0000313" key="7">
    <source>
        <dbReference type="EMBL" id="KAA1181188.1"/>
    </source>
</evidence>
<comment type="caution">
    <text evidence="7">The sequence shown here is derived from an EMBL/GenBank/DDBJ whole genome shotgun (WGS) entry which is preliminary data.</text>
</comment>
<keyword evidence="5 6" id="KW-0663">Pyridoxal phosphate</keyword>
<dbReference type="Proteomes" id="UP000323608">
    <property type="component" value="Unassembled WGS sequence"/>
</dbReference>
<comment type="similarity">
    <text evidence="2 6">Belongs to the class-III pyridoxal-phosphate-dependent aminotransferase family.</text>
</comment>
<evidence type="ECO:0000256" key="1">
    <source>
        <dbReference type="ARBA" id="ARBA00001933"/>
    </source>
</evidence>
<reference evidence="7 8" key="1">
    <citation type="submission" date="2019-07" db="EMBL/GenBank/DDBJ databases">
        <title>The Draft Genome Sequence of Rhizobium tropici SARCC-755 Associated with Superior Nodulation on Pigeonpea (Cajanus cajan (L.) Millsp.).</title>
        <authorList>
            <person name="Bopape F.L."/>
            <person name="Hassen A.I."/>
            <person name="Swanevelder Z.H."/>
            <person name="Gwata E.T."/>
        </authorList>
    </citation>
    <scope>NUCLEOTIDE SEQUENCE [LARGE SCALE GENOMIC DNA]</scope>
    <source>
        <strain evidence="7 8">SARCC-755</strain>
    </source>
</reference>
<dbReference type="Gene3D" id="3.40.640.10">
    <property type="entry name" value="Type I PLP-dependent aspartate aminotransferase-like (Major domain)"/>
    <property type="match status" value="1"/>
</dbReference>
<dbReference type="GO" id="GO:0030170">
    <property type="term" value="F:pyridoxal phosphate binding"/>
    <property type="evidence" value="ECO:0007669"/>
    <property type="project" value="InterPro"/>
</dbReference>
<dbReference type="InterPro" id="IPR005814">
    <property type="entry name" value="Aminotrans_3"/>
</dbReference>
<dbReference type="AlphaFoldDB" id="A0A5B0W3L9"/>
<evidence type="ECO:0000256" key="3">
    <source>
        <dbReference type="ARBA" id="ARBA00022576"/>
    </source>
</evidence>
<evidence type="ECO:0000256" key="4">
    <source>
        <dbReference type="ARBA" id="ARBA00022679"/>
    </source>
</evidence>
<evidence type="ECO:0000256" key="6">
    <source>
        <dbReference type="RuleBase" id="RU003560"/>
    </source>
</evidence>
<dbReference type="PANTHER" id="PTHR11986">
    <property type="entry name" value="AMINOTRANSFERASE CLASS III"/>
    <property type="match status" value="1"/>
</dbReference>
<evidence type="ECO:0000256" key="2">
    <source>
        <dbReference type="ARBA" id="ARBA00008954"/>
    </source>
</evidence>
<dbReference type="InterPro" id="IPR050103">
    <property type="entry name" value="Class-III_PLP-dep_AT"/>
</dbReference>
<dbReference type="InterPro" id="IPR015422">
    <property type="entry name" value="PyrdxlP-dep_Trfase_small"/>
</dbReference>
<dbReference type="InterPro" id="IPR049704">
    <property type="entry name" value="Aminotrans_3_PPA_site"/>
</dbReference>
<keyword evidence="4 7" id="KW-0808">Transferase</keyword>
<dbReference type="OrthoDB" id="9801834at2"/>
<dbReference type="EC" id="2.6.1.19" evidence="7"/>
<keyword evidence="3 7" id="KW-0032">Aminotransferase</keyword>
<proteinExistence type="inferred from homology"/>